<sequence length="165" mass="18771">MKKIVLVLSCFALLVGCTSGAKSAMTENLSEGAVIPEVNTNKISSMVILTSEQERKFEEAQSNLSEEVFEEIKSRPGTTPTMQAANYKAYLYTSAVLTEEQFFEVKEEYFADFVDYEVYREFADALFTPEQFYESDGEMDITQEKMEGFGYYIIGMIEVISPREK</sequence>
<dbReference type="Proteomes" id="UP001287282">
    <property type="component" value="Unassembled WGS sequence"/>
</dbReference>
<organism evidence="2 3">
    <name type="scientific">Alkalihalophilus lindianensis</name>
    <dbReference type="NCBI Taxonomy" id="1630542"/>
    <lineage>
        <taxon>Bacteria</taxon>
        <taxon>Bacillati</taxon>
        <taxon>Bacillota</taxon>
        <taxon>Bacilli</taxon>
        <taxon>Bacillales</taxon>
        <taxon>Bacillaceae</taxon>
        <taxon>Alkalihalophilus</taxon>
    </lineage>
</organism>
<feature type="signal peptide" evidence="1">
    <location>
        <begin position="1"/>
        <end position="23"/>
    </location>
</feature>
<comment type="caution">
    <text evidence="2">The sequence shown here is derived from an EMBL/GenBank/DDBJ whole genome shotgun (WGS) entry which is preliminary data.</text>
</comment>
<evidence type="ECO:0000313" key="2">
    <source>
        <dbReference type="EMBL" id="MDV2684357.1"/>
    </source>
</evidence>
<accession>A0ABU3X900</accession>
<dbReference type="PROSITE" id="PS51257">
    <property type="entry name" value="PROKAR_LIPOPROTEIN"/>
    <property type="match status" value="1"/>
</dbReference>
<proteinExistence type="predicted"/>
<keyword evidence="1" id="KW-0732">Signal</keyword>
<evidence type="ECO:0000313" key="3">
    <source>
        <dbReference type="Proteomes" id="UP001287282"/>
    </source>
</evidence>
<reference evidence="2 3" key="1">
    <citation type="submission" date="2023-10" db="EMBL/GenBank/DDBJ databases">
        <title>Screening of Alkalihalobacillus lindianensis BZ-TG-R113 and Its Alleviation of Salt Stress on Rapeseed Growth.</title>
        <authorList>
            <person name="Zhao B."/>
            <person name="Guo T."/>
        </authorList>
    </citation>
    <scope>NUCLEOTIDE SEQUENCE [LARGE SCALE GENOMIC DNA]</scope>
    <source>
        <strain evidence="2 3">BZ-TG-R113</strain>
    </source>
</reference>
<protein>
    <submittedName>
        <fullName evidence="2">Uncharacterized protein</fullName>
    </submittedName>
</protein>
<keyword evidence="3" id="KW-1185">Reference proteome</keyword>
<feature type="chain" id="PRO_5046079354" evidence="1">
    <location>
        <begin position="24"/>
        <end position="165"/>
    </location>
</feature>
<evidence type="ECO:0000256" key="1">
    <source>
        <dbReference type="SAM" id="SignalP"/>
    </source>
</evidence>
<name>A0ABU3X900_9BACI</name>
<dbReference type="RefSeq" id="WP_317121593.1">
    <property type="nucleotide sequence ID" value="NZ_JAWJBA010000002.1"/>
</dbReference>
<gene>
    <name evidence="2" type="ORF">RYX56_08240</name>
</gene>
<dbReference type="EMBL" id="JAWJBA010000002">
    <property type="protein sequence ID" value="MDV2684357.1"/>
    <property type="molecule type" value="Genomic_DNA"/>
</dbReference>